<feature type="non-terminal residue" evidence="1">
    <location>
        <position position="1"/>
    </location>
</feature>
<proteinExistence type="predicted"/>
<name>A0ACC1LX17_9FUNG</name>
<comment type="caution">
    <text evidence="1">The sequence shown here is derived from an EMBL/GenBank/DDBJ whole genome shotgun (WGS) entry which is preliminary data.</text>
</comment>
<evidence type="ECO:0000313" key="2">
    <source>
        <dbReference type="Proteomes" id="UP001139981"/>
    </source>
</evidence>
<evidence type="ECO:0000313" key="1">
    <source>
        <dbReference type="EMBL" id="KAJ2888793.1"/>
    </source>
</evidence>
<sequence>SIAFVSQKLDKSAASIGRSTSGFSPRRKELADNASDLRYDILLVTSALLTNIVDSDPSSVLYFNHVLQSPQCALDSKCFPECGCKGCLSLTVLLTRAFLACHAARAVTDAKVAAGYLSVLLGLLVREKSAERESILKLMPDQSTAVLIAHIEDFIQVSDAVNQRFAGLFGGPAFTSQHDQQPLRVQDARHAIGDALVAVRAPSKGSVTQSKIATSLRTVVDMLSGI</sequence>
<dbReference type="Proteomes" id="UP001139981">
    <property type="component" value="Unassembled WGS sequence"/>
</dbReference>
<reference evidence="1" key="1">
    <citation type="submission" date="2022-07" db="EMBL/GenBank/DDBJ databases">
        <title>Phylogenomic reconstructions and comparative analyses of Kickxellomycotina fungi.</title>
        <authorList>
            <person name="Reynolds N.K."/>
            <person name="Stajich J.E."/>
            <person name="Barry K."/>
            <person name="Grigoriev I.V."/>
            <person name="Crous P."/>
            <person name="Smith M.E."/>
        </authorList>
    </citation>
    <scope>NUCLEOTIDE SEQUENCE</scope>
    <source>
        <strain evidence="1">CBS 190363</strain>
    </source>
</reference>
<keyword evidence="2" id="KW-1185">Reference proteome</keyword>
<dbReference type="EMBL" id="JANBVB010001977">
    <property type="protein sequence ID" value="KAJ2888793.1"/>
    <property type="molecule type" value="Genomic_DNA"/>
</dbReference>
<gene>
    <name evidence="1" type="ORF">IWW38_004879</name>
</gene>
<organism evidence="1 2">
    <name type="scientific">Coemansia aciculifera</name>
    <dbReference type="NCBI Taxonomy" id="417176"/>
    <lineage>
        <taxon>Eukaryota</taxon>
        <taxon>Fungi</taxon>
        <taxon>Fungi incertae sedis</taxon>
        <taxon>Zoopagomycota</taxon>
        <taxon>Kickxellomycotina</taxon>
        <taxon>Kickxellomycetes</taxon>
        <taxon>Kickxellales</taxon>
        <taxon>Kickxellaceae</taxon>
        <taxon>Coemansia</taxon>
    </lineage>
</organism>
<protein>
    <submittedName>
        <fullName evidence="1">Uncharacterized protein</fullName>
    </submittedName>
</protein>
<accession>A0ACC1LX17</accession>